<organism evidence="1 2">
    <name type="scientific">Castor canadensis</name>
    <name type="common">American beaver</name>
    <dbReference type="NCBI Taxonomy" id="51338"/>
    <lineage>
        <taxon>Eukaryota</taxon>
        <taxon>Metazoa</taxon>
        <taxon>Chordata</taxon>
        <taxon>Craniata</taxon>
        <taxon>Vertebrata</taxon>
        <taxon>Euteleostomi</taxon>
        <taxon>Mammalia</taxon>
        <taxon>Eutheria</taxon>
        <taxon>Euarchontoglires</taxon>
        <taxon>Glires</taxon>
        <taxon>Rodentia</taxon>
        <taxon>Castorimorpha</taxon>
        <taxon>Castoridae</taxon>
        <taxon>Castor</taxon>
    </lineage>
</organism>
<keyword evidence="1" id="KW-1185">Reference proteome</keyword>
<dbReference type="RefSeq" id="XP_073903879.1">
    <property type="nucleotide sequence ID" value="XM_074047778.1"/>
</dbReference>
<protein>
    <submittedName>
        <fullName evidence="2">Fc receptor-like protein 5 isoform X1</fullName>
    </submittedName>
</protein>
<sequence>MLLWVTLLVLTPVSGQFATGPKSLVSLQPPWTTLFEGEKATLTCYLFSFSSSLKTKWYRGETLLTETQNILVVRDSGKYRCQADNLLLSDPVPLEFSSASLILQAPFAVFEGDSVILRCQARKKTEHFTVTFSKNNKVLTLLDQSLELHIQNASLKDNGEYRCTGYEKTYSRASSNAVTIQVQELFPRPVLRARPSNPTNGGPITLTCETQLLSLKPNDQLKFCFFKSNGALESGCSSNPELHIPAIWTENSGGYWCTAGTTTSHIWKKSLTSLIDVQRALANVKIHTVPASKVVSEGQELTLNCLVERISGPIKVSWYKRDMRYKEKKTHVASKAEFKIPRVNSHHAGEYYCVANNSYRHFTSRPVTINVKVPVSQPILTLTTAKGQTFEGDIATLHCEAQRGSPSIVYQFYHENVPMGSPSTSLGREASFSFSLTSKHSGNYYCTADNGLQVQRSEAVSLFVTVPVSCPVLTLRATRAQTFVGDIVEFHCEALKGSPPILYQLYHEDVILGSISATSIEGASFNLSLTEKHSGIYFCEANNGQGAQRSYTMTLSVRVPVYYPVLVFRTPRTRAVVGDMMMLHCKVLRGSPPIMYQFYHEDIIMGRSSAPSGGGVSFNLSLTTDHSGNYFCEADNGLGPQRSEVLTIKVTVPVCNPVLTLKTPRAQAVVGEVVELHCEALRGSPPILYQFYHENVIMGSNSAPFGGGVSFNLSVTEEHSGNYSCEANNGLGPQHSEVVTIKFKVPVSRPVLTFRIPRDHAVVGDMVELHCEVLRGSPPILYLFYHEDVTIGNSSAPSGGGTSFNFSLTKEHSGNYSCEAKNGLWSQRSERVTLCITGLTGNRSGSVATRVTGGLLSMMGLAAGALLFYCWLSRKAGKKPASDTSRSLDLYSQEPTYHNVPTWIELQPVYSNVNPRGGDVVYSEVQSIQKKKKHTVASEPQVPMNKVSFLTYMGSTIGHQLWPSLLYSFPLGLLCHLL</sequence>
<accession>A0AC58KG41</accession>
<name>A0AC58KG41_CASCN</name>
<evidence type="ECO:0000313" key="2">
    <source>
        <dbReference type="RefSeq" id="XP_073903879.1"/>
    </source>
</evidence>
<reference evidence="2" key="1">
    <citation type="submission" date="2025-08" db="UniProtKB">
        <authorList>
            <consortium name="RefSeq"/>
        </authorList>
    </citation>
    <scope>IDENTIFICATION</scope>
</reference>
<dbReference type="Proteomes" id="UP001732720">
    <property type="component" value="Chromosome 11"/>
</dbReference>
<gene>
    <name evidence="2" type="primary">Fcrl5</name>
</gene>
<proteinExistence type="predicted"/>
<evidence type="ECO:0000313" key="1">
    <source>
        <dbReference type="Proteomes" id="UP001732720"/>
    </source>
</evidence>